<dbReference type="AlphaFoldDB" id="A0A2H0N7J9"/>
<feature type="transmembrane region" description="Helical" evidence="1">
    <location>
        <begin position="12"/>
        <end position="34"/>
    </location>
</feature>
<feature type="transmembrane region" description="Helical" evidence="1">
    <location>
        <begin position="40"/>
        <end position="61"/>
    </location>
</feature>
<gene>
    <name evidence="2" type="ORF">COV57_02100</name>
</gene>
<proteinExistence type="predicted"/>
<dbReference type="EMBL" id="PCWO01000031">
    <property type="protein sequence ID" value="PIR04868.1"/>
    <property type="molecule type" value="Genomic_DNA"/>
</dbReference>
<dbReference type="Proteomes" id="UP000229893">
    <property type="component" value="Unassembled WGS sequence"/>
</dbReference>
<evidence type="ECO:0000256" key="1">
    <source>
        <dbReference type="SAM" id="Phobius"/>
    </source>
</evidence>
<protein>
    <recommendedName>
        <fullName evidence="4">AtpZ/AtpI family protein</fullName>
    </recommendedName>
</protein>
<evidence type="ECO:0000313" key="2">
    <source>
        <dbReference type="EMBL" id="PIR04868.1"/>
    </source>
</evidence>
<accession>A0A2H0N7J9</accession>
<keyword evidence="1" id="KW-1133">Transmembrane helix</keyword>
<reference evidence="2 3" key="1">
    <citation type="submission" date="2017-09" db="EMBL/GenBank/DDBJ databases">
        <title>Depth-based differentiation of microbial function through sediment-hosted aquifers and enrichment of novel symbionts in the deep terrestrial subsurface.</title>
        <authorList>
            <person name="Probst A.J."/>
            <person name="Ladd B."/>
            <person name="Jarett J.K."/>
            <person name="Geller-Mcgrath D.E."/>
            <person name="Sieber C.M."/>
            <person name="Emerson J.B."/>
            <person name="Anantharaman K."/>
            <person name="Thomas B.C."/>
            <person name="Malmstrom R."/>
            <person name="Stieglmeier M."/>
            <person name="Klingl A."/>
            <person name="Woyke T."/>
            <person name="Ryan C.M."/>
            <person name="Banfield J.F."/>
        </authorList>
    </citation>
    <scope>NUCLEOTIDE SEQUENCE [LARGE SCALE GENOMIC DNA]</scope>
    <source>
        <strain evidence="2">CG11_big_fil_rev_8_21_14_0_20_35_14</strain>
    </source>
</reference>
<keyword evidence="1" id="KW-0812">Transmembrane</keyword>
<keyword evidence="1" id="KW-0472">Membrane</keyword>
<comment type="caution">
    <text evidence="2">The sequence shown here is derived from an EMBL/GenBank/DDBJ whole genome shotgun (WGS) entry which is preliminary data.</text>
</comment>
<name>A0A2H0N7J9_9BACT</name>
<sequence length="80" mass="8977">MNSETKKLILSSALYTFGSILGPMIFFVGLGYFLDDYMGARLFYVFIGLGIAFVISNILLFSKAISMTKKMAKYAKEIKK</sequence>
<organism evidence="2 3">
    <name type="scientific">Candidatus Liptonbacteria bacterium CG11_big_fil_rev_8_21_14_0_20_35_14</name>
    <dbReference type="NCBI Taxonomy" id="1974634"/>
    <lineage>
        <taxon>Bacteria</taxon>
        <taxon>Candidatus Liptoniibacteriota</taxon>
    </lineage>
</organism>
<evidence type="ECO:0000313" key="3">
    <source>
        <dbReference type="Proteomes" id="UP000229893"/>
    </source>
</evidence>
<evidence type="ECO:0008006" key="4">
    <source>
        <dbReference type="Google" id="ProtNLM"/>
    </source>
</evidence>